<dbReference type="InterPro" id="IPR051805">
    <property type="entry name" value="Dehydratase_Activator_Redct"/>
</dbReference>
<organism evidence="6 7">
    <name type="scientific">Campylobacter concisus</name>
    <dbReference type="NCBI Taxonomy" id="199"/>
    <lineage>
        <taxon>Bacteria</taxon>
        <taxon>Pseudomonadati</taxon>
        <taxon>Campylobacterota</taxon>
        <taxon>Epsilonproteobacteria</taxon>
        <taxon>Campylobacterales</taxon>
        <taxon>Campylobacteraceae</taxon>
        <taxon>Campylobacter</taxon>
    </lineage>
</organism>
<evidence type="ECO:0000259" key="5">
    <source>
        <dbReference type="Pfam" id="PF01869"/>
    </source>
</evidence>
<dbReference type="RefSeq" id="WP_107847843.1">
    <property type="nucleotide sequence ID" value="NZ_CP049234.1"/>
</dbReference>
<name>A0A7S9RTH1_9BACT</name>
<dbReference type="InterPro" id="IPR002731">
    <property type="entry name" value="ATPase_BadF"/>
</dbReference>
<sequence length="253" mass="27466">MYFIGIDIGSTSTKVAILDNQDIFCDLFLLPSGFSAIKIARDIKEILEQKGYQDALIAATGYGRVSVKYANVSASEILCHGLGAHYLFKPDCTVIDVGGQDTKAIKIENGKPTDFIMNDKCSAGTGKFLEISANRLGLDLNEIYKIACKNPNIKISSTCTVFAESEIVSLSANGAKQGEIAYAIVESSAHKVASLIKRLENKFYFLSGGLSNVSLFKELLSSHLYSEIYTDKNAIYCGAIGAAIIAKRKKYEI</sequence>
<keyword evidence="4" id="KW-0411">Iron-sulfur</keyword>
<evidence type="ECO:0000256" key="4">
    <source>
        <dbReference type="ARBA" id="ARBA00023014"/>
    </source>
</evidence>
<protein>
    <submittedName>
        <fullName evidence="6">Benzoyl-CoA reductase</fullName>
    </submittedName>
</protein>
<evidence type="ECO:0000313" key="7">
    <source>
        <dbReference type="Proteomes" id="UP000594571"/>
    </source>
</evidence>
<dbReference type="GO" id="GO:0051536">
    <property type="term" value="F:iron-sulfur cluster binding"/>
    <property type="evidence" value="ECO:0007669"/>
    <property type="project" value="UniProtKB-KW"/>
</dbReference>
<accession>A0A7S9RTH1</accession>
<proteinExistence type="predicted"/>
<gene>
    <name evidence="6" type="ORF">CVS89_04770</name>
</gene>
<dbReference type="Pfam" id="PF01869">
    <property type="entry name" value="BcrAD_BadFG"/>
    <property type="match status" value="1"/>
</dbReference>
<evidence type="ECO:0000256" key="2">
    <source>
        <dbReference type="ARBA" id="ARBA00022723"/>
    </source>
</evidence>
<dbReference type="NCBIfam" id="TIGR00241">
    <property type="entry name" value="CoA_E_activ"/>
    <property type="match status" value="1"/>
</dbReference>
<reference evidence="6 7" key="2">
    <citation type="journal article" date="2020" name="Microb. Genom.">
        <title>Analysis of complete Campylobacter concisus genomes identifies genomospecies features, secretion systems and novel plasmids and their association with severe ulcerative colitis.</title>
        <authorList>
            <person name="Liu F."/>
            <person name="Chen S."/>
            <person name="Luu L.D.W."/>
            <person name="Lee S.A."/>
            <person name="Tay A.C.Y."/>
            <person name="Wu R."/>
            <person name="Riordan S.M."/>
            <person name="Lan R."/>
            <person name="Liu L."/>
            <person name="Zhang L."/>
        </authorList>
    </citation>
    <scope>NUCLEOTIDE SEQUENCE [LARGE SCALE GENOMIC DNA]</scope>
    <source>
        <strain evidence="6 7">H16O-S1</strain>
    </source>
</reference>
<evidence type="ECO:0000256" key="1">
    <source>
        <dbReference type="ARBA" id="ARBA00001966"/>
    </source>
</evidence>
<dbReference type="SUPFAM" id="SSF53067">
    <property type="entry name" value="Actin-like ATPase domain"/>
    <property type="match status" value="1"/>
</dbReference>
<dbReference type="InterPro" id="IPR043129">
    <property type="entry name" value="ATPase_NBD"/>
</dbReference>
<reference evidence="6 7" key="1">
    <citation type="journal article" date="2018" name="Emerg. Microbes Infect.">
        <title>Genomic analysis of oral Campylobacter concisus strains identified a potential bacterial molecular marker associated with active Crohn's disease.</title>
        <authorList>
            <person name="Liu F."/>
            <person name="Ma R."/>
            <person name="Tay C.Y.A."/>
            <person name="Octavia S."/>
            <person name="Lan R."/>
            <person name="Chung H.K.L."/>
            <person name="Riordan S.M."/>
            <person name="Grimm M.C."/>
            <person name="Leong R.W."/>
            <person name="Tanaka M.M."/>
            <person name="Connor S."/>
            <person name="Zhang L."/>
        </authorList>
    </citation>
    <scope>NUCLEOTIDE SEQUENCE [LARGE SCALE GENOMIC DNA]</scope>
    <source>
        <strain evidence="6 7">H16O-S1</strain>
    </source>
</reference>
<feature type="domain" description="ATPase BadF/BadG/BcrA/BcrD type" evidence="5">
    <location>
        <begin position="4"/>
        <end position="246"/>
    </location>
</feature>
<dbReference type="Gene3D" id="3.30.420.40">
    <property type="match status" value="2"/>
</dbReference>
<comment type="cofactor">
    <cofactor evidence="1">
        <name>[4Fe-4S] cluster</name>
        <dbReference type="ChEBI" id="CHEBI:49883"/>
    </cofactor>
</comment>
<evidence type="ECO:0000313" key="6">
    <source>
        <dbReference type="EMBL" id="QPH97585.1"/>
    </source>
</evidence>
<dbReference type="CDD" id="cd24109">
    <property type="entry name" value="ASKHA_NBD_YjiL-like"/>
    <property type="match status" value="1"/>
</dbReference>
<dbReference type="EMBL" id="CP049263">
    <property type="protein sequence ID" value="QPH97585.1"/>
    <property type="molecule type" value="Genomic_DNA"/>
</dbReference>
<dbReference type="InterPro" id="IPR008275">
    <property type="entry name" value="CoA_E_activase_dom"/>
</dbReference>
<dbReference type="GO" id="GO:0046872">
    <property type="term" value="F:metal ion binding"/>
    <property type="evidence" value="ECO:0007669"/>
    <property type="project" value="UniProtKB-KW"/>
</dbReference>
<evidence type="ECO:0000256" key="3">
    <source>
        <dbReference type="ARBA" id="ARBA00023004"/>
    </source>
</evidence>
<dbReference type="Proteomes" id="UP000594571">
    <property type="component" value="Chromosome"/>
</dbReference>
<dbReference type="AlphaFoldDB" id="A0A7S9RTH1"/>
<dbReference type="PANTHER" id="PTHR32329:SF2">
    <property type="entry name" value="BIFUNCTIONAL PROTEIN [INCLUDES 2-HYDROXYACYL-COA DEHYDRATASE (N-TER) AND ITS ACTIVATOR DOMAIN (C_TERM)"/>
    <property type="match status" value="1"/>
</dbReference>
<keyword evidence="3" id="KW-0408">Iron</keyword>
<dbReference type="PANTHER" id="PTHR32329">
    <property type="entry name" value="BIFUNCTIONAL PROTEIN [INCLUDES 2-HYDROXYACYL-COA DEHYDRATASE (N-TER) AND ITS ACTIVATOR DOMAIN (C_TERM)-RELATED"/>
    <property type="match status" value="1"/>
</dbReference>
<keyword evidence="2" id="KW-0479">Metal-binding</keyword>